<dbReference type="Proteomes" id="UP000602076">
    <property type="component" value="Unassembled WGS sequence"/>
</dbReference>
<dbReference type="AlphaFoldDB" id="A0A927HCJ6"/>
<keyword evidence="4" id="KW-1185">Reference proteome</keyword>
<sequence length="400" mass="43563">MKKSTKIITVIAAIMIVSGILLTVIGYFSGAKLTLTSDENGLKAFDSGKQVSESFSLDSFTNIEGNLDDVDFEIIPSTEFKVEITRQEKQIITHEIKNNTLYLNEKSPSGLNGGIIKFNIDLGFVSTPQSIVKLYVPKDTIFSAINLVSEYGNVQIDGITSANFTIEANDGDMVLKGISSDVLTVTNSYGDIIAEDLKGEQTKFKTNDGDLSLKRLNTKTFNVSNDYGDSSLEDITSTDTIVSMSDGDINLKNVDTTNLQVSNEYGDMNGQSIAAQKLNIALTDGNVTLNTVNTNNAIINNQYGDILLSQFESEALDVQNDSGNVTLEGTLLGTSRVYADYGDIQLILKNKQSELNYKIRSEYGDIKINNEQFEGSVTQTANSTNQLNITAADGDVNLQF</sequence>
<dbReference type="Pfam" id="PF13349">
    <property type="entry name" value="DUF4097"/>
    <property type="match status" value="2"/>
</dbReference>
<accession>A0A927HCJ6</accession>
<dbReference type="InterPro" id="IPR025164">
    <property type="entry name" value="Toastrack_DUF4097"/>
</dbReference>
<evidence type="ECO:0000313" key="3">
    <source>
        <dbReference type="EMBL" id="MBD3110109.1"/>
    </source>
</evidence>
<feature type="transmembrane region" description="Helical" evidence="1">
    <location>
        <begin position="7"/>
        <end position="28"/>
    </location>
</feature>
<keyword evidence="1" id="KW-1133">Transmembrane helix</keyword>
<comment type="caution">
    <text evidence="3">The sequence shown here is derived from an EMBL/GenBank/DDBJ whole genome shotgun (WGS) entry which is preliminary data.</text>
</comment>
<name>A0A927HCJ6_9BACI</name>
<dbReference type="RefSeq" id="WP_190999638.1">
    <property type="nucleotide sequence ID" value="NZ_JACXSI010000055.1"/>
</dbReference>
<evidence type="ECO:0000256" key="1">
    <source>
        <dbReference type="SAM" id="Phobius"/>
    </source>
</evidence>
<gene>
    <name evidence="3" type="ORF">IEO70_17390</name>
</gene>
<dbReference type="PANTHER" id="PTHR34094:SF1">
    <property type="entry name" value="PROTEIN FAM185A"/>
    <property type="match status" value="1"/>
</dbReference>
<evidence type="ECO:0000259" key="2">
    <source>
        <dbReference type="Pfam" id="PF13349"/>
    </source>
</evidence>
<proteinExistence type="predicted"/>
<keyword evidence="1" id="KW-0472">Membrane</keyword>
<feature type="domain" description="DUF4097" evidence="2">
    <location>
        <begin position="241"/>
        <end position="398"/>
    </location>
</feature>
<keyword evidence="1" id="KW-0812">Transmembrane</keyword>
<dbReference type="PANTHER" id="PTHR34094">
    <property type="match status" value="1"/>
</dbReference>
<dbReference type="EMBL" id="JACXSI010000055">
    <property type="protein sequence ID" value="MBD3110109.1"/>
    <property type="molecule type" value="Genomic_DNA"/>
</dbReference>
<reference evidence="3" key="1">
    <citation type="submission" date="2020-09" db="EMBL/GenBank/DDBJ databases">
        <title>Bacillus faecalis sp. nov., a moderately halophilic bacterium isolated from cow faeces.</title>
        <authorList>
            <person name="Jiang L."/>
            <person name="Lee J."/>
        </authorList>
    </citation>
    <scope>NUCLEOTIDE SEQUENCE</scope>
    <source>
        <strain evidence="3">AGMB 02131</strain>
    </source>
</reference>
<feature type="domain" description="DUF4097" evidence="2">
    <location>
        <begin position="61"/>
        <end position="238"/>
    </location>
</feature>
<evidence type="ECO:0000313" key="4">
    <source>
        <dbReference type="Proteomes" id="UP000602076"/>
    </source>
</evidence>
<protein>
    <submittedName>
        <fullName evidence="3">DUF4097 family beta strand repeat protein</fullName>
    </submittedName>
</protein>
<organism evidence="3 4">
    <name type="scientific">Peribacillus faecalis</name>
    <dbReference type="NCBI Taxonomy" id="2772559"/>
    <lineage>
        <taxon>Bacteria</taxon>
        <taxon>Bacillati</taxon>
        <taxon>Bacillota</taxon>
        <taxon>Bacilli</taxon>
        <taxon>Bacillales</taxon>
        <taxon>Bacillaceae</taxon>
        <taxon>Peribacillus</taxon>
    </lineage>
</organism>